<feature type="domain" description="ABC transmembrane type-2" evidence="7">
    <location>
        <begin position="19"/>
        <end position="245"/>
    </location>
</feature>
<accession>A0ABS4T7C1</accession>
<dbReference type="PIRSF" id="PIRSF006648">
    <property type="entry name" value="DrrB"/>
    <property type="match status" value="1"/>
</dbReference>
<keyword evidence="3 6" id="KW-1133">Transmembrane helix</keyword>
<protein>
    <recommendedName>
        <fullName evidence="6">Transport permease protein</fullName>
    </recommendedName>
</protein>
<dbReference type="PROSITE" id="PS51012">
    <property type="entry name" value="ABC_TM2"/>
    <property type="match status" value="1"/>
</dbReference>
<feature type="transmembrane region" description="Helical" evidence="6">
    <location>
        <begin position="102"/>
        <end position="126"/>
    </location>
</feature>
<name>A0ABS4T7C1_9PSEU</name>
<gene>
    <name evidence="8" type="ORF">JOF56_000566</name>
</gene>
<dbReference type="Pfam" id="PF01061">
    <property type="entry name" value="ABC2_membrane"/>
    <property type="match status" value="1"/>
</dbReference>
<feature type="transmembrane region" description="Helical" evidence="6">
    <location>
        <begin position="21"/>
        <end position="41"/>
    </location>
</feature>
<proteinExistence type="inferred from homology"/>
<feature type="transmembrane region" description="Helical" evidence="6">
    <location>
        <begin position="61"/>
        <end position="81"/>
    </location>
</feature>
<comment type="subcellular location">
    <subcellularLocation>
        <location evidence="6">Cell membrane</location>
        <topology evidence="6">Multi-pass membrane protein</topology>
    </subcellularLocation>
    <subcellularLocation>
        <location evidence="1">Membrane</location>
        <topology evidence="1">Multi-pass membrane protein</topology>
    </subcellularLocation>
</comment>
<keyword evidence="9" id="KW-1185">Reference proteome</keyword>
<keyword evidence="4 6" id="KW-0472">Membrane</keyword>
<feature type="transmembrane region" description="Helical" evidence="6">
    <location>
        <begin position="222"/>
        <end position="242"/>
    </location>
</feature>
<evidence type="ECO:0000313" key="8">
    <source>
        <dbReference type="EMBL" id="MBP2320181.1"/>
    </source>
</evidence>
<evidence type="ECO:0000256" key="3">
    <source>
        <dbReference type="ARBA" id="ARBA00022989"/>
    </source>
</evidence>
<reference evidence="8 9" key="1">
    <citation type="submission" date="2021-03" db="EMBL/GenBank/DDBJ databases">
        <title>Sequencing the genomes of 1000 actinobacteria strains.</title>
        <authorList>
            <person name="Klenk H.-P."/>
        </authorList>
    </citation>
    <scope>NUCLEOTIDE SEQUENCE [LARGE SCALE GENOMIC DNA]</scope>
    <source>
        <strain evidence="8 9">DSM 46670</strain>
    </source>
</reference>
<feature type="transmembrane region" description="Helical" evidence="6">
    <location>
        <begin position="166"/>
        <end position="185"/>
    </location>
</feature>
<evidence type="ECO:0000256" key="1">
    <source>
        <dbReference type="ARBA" id="ARBA00004141"/>
    </source>
</evidence>
<dbReference type="EMBL" id="JAGINW010000001">
    <property type="protein sequence ID" value="MBP2320181.1"/>
    <property type="molecule type" value="Genomic_DNA"/>
</dbReference>
<dbReference type="InterPro" id="IPR047817">
    <property type="entry name" value="ABC2_TM_bact-type"/>
</dbReference>
<dbReference type="RefSeq" id="WP_209634071.1">
    <property type="nucleotide sequence ID" value="NZ_JAGINW010000001.1"/>
</dbReference>
<dbReference type="InterPro" id="IPR052902">
    <property type="entry name" value="ABC-2_transporter"/>
</dbReference>
<evidence type="ECO:0000256" key="6">
    <source>
        <dbReference type="RuleBase" id="RU361157"/>
    </source>
</evidence>
<keyword evidence="6" id="KW-1003">Cell membrane</keyword>
<evidence type="ECO:0000259" key="7">
    <source>
        <dbReference type="PROSITE" id="PS51012"/>
    </source>
</evidence>
<dbReference type="PANTHER" id="PTHR43027:SF2">
    <property type="entry name" value="TRANSPORT PERMEASE PROTEIN"/>
    <property type="match status" value="1"/>
</dbReference>
<evidence type="ECO:0000256" key="4">
    <source>
        <dbReference type="ARBA" id="ARBA00023136"/>
    </source>
</evidence>
<evidence type="ECO:0000256" key="2">
    <source>
        <dbReference type="ARBA" id="ARBA00022692"/>
    </source>
</evidence>
<dbReference type="InterPro" id="IPR013525">
    <property type="entry name" value="ABC2_TM"/>
</dbReference>
<comment type="caution">
    <text evidence="8">The sequence shown here is derived from an EMBL/GenBank/DDBJ whole genome shotgun (WGS) entry which is preliminary data.</text>
</comment>
<dbReference type="Proteomes" id="UP001519332">
    <property type="component" value="Unassembled WGS sequence"/>
</dbReference>
<comment type="similarity">
    <text evidence="6">Belongs to the ABC-2 integral membrane protein family.</text>
</comment>
<organism evidence="8 9">
    <name type="scientific">Kibdelosporangium banguiense</name>
    <dbReference type="NCBI Taxonomy" id="1365924"/>
    <lineage>
        <taxon>Bacteria</taxon>
        <taxon>Bacillati</taxon>
        <taxon>Actinomycetota</taxon>
        <taxon>Actinomycetes</taxon>
        <taxon>Pseudonocardiales</taxon>
        <taxon>Pseudonocardiaceae</taxon>
        <taxon>Kibdelosporangium</taxon>
    </lineage>
</organism>
<keyword evidence="6" id="KW-0813">Transport</keyword>
<sequence length="245" mass="26037">MTGLGKLIRAEFRLLRRDPSIAFVVIIPVLLVTIFGLLPSTGQPSEDFGGGRFIDYYVPPIITLIIGMMALNALSSALATYRERGVLRKMAVTPVRPVALMVAQGIVNLALLTGVTVLVLAIGGIAFDVVIPRQLGGFALAFVLCVSAMFSIGLLISALAPNGKAANGIGTVAFFPLAFLAGLWTPGPMMPDVVRRISDFSPLGAGSQAMQRAWEGSFPEPLHLVVLLAFTLGVGFTAARLFRWQ</sequence>
<evidence type="ECO:0000256" key="5">
    <source>
        <dbReference type="ARBA" id="ARBA00023251"/>
    </source>
</evidence>
<dbReference type="InterPro" id="IPR000412">
    <property type="entry name" value="ABC_2_transport"/>
</dbReference>
<evidence type="ECO:0000313" key="9">
    <source>
        <dbReference type="Proteomes" id="UP001519332"/>
    </source>
</evidence>
<dbReference type="PANTHER" id="PTHR43027">
    <property type="entry name" value="DOXORUBICIN RESISTANCE ABC TRANSPORTER PERMEASE PROTEIN DRRC-RELATED"/>
    <property type="match status" value="1"/>
</dbReference>
<keyword evidence="2 6" id="KW-0812">Transmembrane</keyword>
<keyword evidence="5" id="KW-0046">Antibiotic resistance</keyword>
<feature type="transmembrane region" description="Helical" evidence="6">
    <location>
        <begin position="138"/>
        <end position="159"/>
    </location>
</feature>